<keyword evidence="11" id="KW-1185">Reference proteome</keyword>
<evidence type="ECO:0000313" key="10">
    <source>
        <dbReference type="EMBL" id="KAF2229233.1"/>
    </source>
</evidence>
<dbReference type="GO" id="GO:0006817">
    <property type="term" value="P:phosphate ion transport"/>
    <property type="evidence" value="ECO:0007669"/>
    <property type="project" value="TreeGrafter"/>
</dbReference>
<dbReference type="InterPro" id="IPR004331">
    <property type="entry name" value="SPX_dom"/>
</dbReference>
<feature type="transmembrane region" description="Helical" evidence="7">
    <location>
        <begin position="628"/>
        <end position="649"/>
    </location>
</feature>
<feature type="compositionally biased region" description="Polar residues" evidence="6">
    <location>
        <begin position="762"/>
        <end position="774"/>
    </location>
</feature>
<sequence>MFDSYLTSVKLGKKKLRALAIRDANRTHLNSRRRDINSLNVSQFGSSLPSFYNRPASVPGKDQEERRIGSRDASRILESEARREEAERKHGRLETPSLAARPSDNEEDTSKSINELRTQYQPRCSKRYGRIIGSPLHGDPFTGTRSPGELQLPDPAISLSRALPATGSVGSALPCSQGEQVSTDEVERMHHLTGLLDSSKLNHSGSIPQFSGCRPSPKRGRNKLQRQRPKRKLPNCSSSNSTNLWIPRSTSVHIDTFREMELRRSEFLAFLDEELAKIGAFYKQKEDEATHRLQVLKDQLHVLRAQRAEEVKLAKQDKLVQRRHGDQLSQDGFPHASGIQNSTGDAEGRKPLARIASLKGFVGSLNKATYGRARKFRKSRQIFETNDARRRPGQGRDNVKRQSSTEISYRTAKRKLEEAMAEYYRGLELLRSYAIMNRKAFQKINKKYNKMVNARPLGGYVSEKVNTTYFATRGVLDNHIQTVEDLYARYFERGNRKSAVGKLRAKPGKSTGYDASLFRSGLLIAAGVVFGINGLMHAMQLRSYPDPDLVVNTGYLLQIYGGYSLMLLLMTLFVFGCRVWSVNKINYAFVFEFPTRHYHNWRQLLERRLLLAGLYPVEFRDFFLGDMFCSLTYSLGALFIAFATVNATYSSVWDLVIDWSLGDPYAQYPFLRNVLGLKAVWPYYLAMLLDPLLRFTWIFYAIYSHDLQNSALTSFVVALAEIFRRSLWVIFRIENEHCTNVGLFRASRDVALPYEIDSPPTALTQRSLDGNTFARSGPDTPLPASYLPTSPTRTIGSQAATEVTNTRDVATPATYPDLEAARTHEDSATSRQTGTTAAKSNG</sequence>
<dbReference type="PANTHER" id="PTHR10783:SF103">
    <property type="entry name" value="SOLUTE CARRIER FAMILY 53 MEMBER 1"/>
    <property type="match status" value="1"/>
</dbReference>
<organism evidence="10 11">
    <name type="scientific">Viridothelium virens</name>
    <name type="common">Speckled blister lichen</name>
    <name type="synonym">Trypethelium virens</name>
    <dbReference type="NCBI Taxonomy" id="1048519"/>
    <lineage>
        <taxon>Eukaryota</taxon>
        <taxon>Fungi</taxon>
        <taxon>Dikarya</taxon>
        <taxon>Ascomycota</taxon>
        <taxon>Pezizomycotina</taxon>
        <taxon>Dothideomycetes</taxon>
        <taxon>Dothideomycetes incertae sedis</taxon>
        <taxon>Trypetheliales</taxon>
        <taxon>Trypetheliaceae</taxon>
        <taxon>Viridothelium</taxon>
    </lineage>
</organism>
<evidence type="ECO:0000256" key="1">
    <source>
        <dbReference type="ARBA" id="ARBA00004141"/>
    </source>
</evidence>
<feature type="compositionally biased region" description="Basic and acidic residues" evidence="6">
    <location>
        <begin position="61"/>
        <end position="88"/>
    </location>
</feature>
<dbReference type="Pfam" id="PF03124">
    <property type="entry name" value="EXS"/>
    <property type="match status" value="2"/>
</dbReference>
<dbReference type="GO" id="GO:0005794">
    <property type="term" value="C:Golgi apparatus"/>
    <property type="evidence" value="ECO:0007669"/>
    <property type="project" value="TreeGrafter"/>
</dbReference>
<feature type="region of interest" description="Disordered" evidence="6">
    <location>
        <begin position="381"/>
        <end position="407"/>
    </location>
</feature>
<feature type="region of interest" description="Disordered" evidence="6">
    <location>
        <begin position="762"/>
        <end position="842"/>
    </location>
</feature>
<comment type="subcellular location">
    <subcellularLocation>
        <location evidence="1">Membrane</location>
        <topology evidence="1">Multi-pass membrane protein</topology>
    </subcellularLocation>
</comment>
<dbReference type="GO" id="GO:0016036">
    <property type="term" value="P:cellular response to phosphate starvation"/>
    <property type="evidence" value="ECO:0007669"/>
    <property type="project" value="TreeGrafter"/>
</dbReference>
<feature type="compositionally biased region" description="Basic and acidic residues" evidence="6">
    <location>
        <begin position="819"/>
        <end position="828"/>
    </location>
</feature>
<evidence type="ECO:0000259" key="9">
    <source>
        <dbReference type="PROSITE" id="PS51382"/>
    </source>
</evidence>
<feature type="compositionally biased region" description="Polar residues" evidence="6">
    <location>
        <begin position="829"/>
        <end position="842"/>
    </location>
</feature>
<keyword evidence="3 7" id="KW-0812">Transmembrane</keyword>
<keyword evidence="5 7" id="KW-0472">Membrane</keyword>
<dbReference type="PANTHER" id="PTHR10783">
    <property type="entry name" value="XENOTROPIC AND POLYTROPIC RETROVIRUS RECEPTOR 1-RELATED"/>
    <property type="match status" value="1"/>
</dbReference>
<dbReference type="InterPro" id="IPR004342">
    <property type="entry name" value="EXS_C"/>
</dbReference>
<evidence type="ECO:0000256" key="2">
    <source>
        <dbReference type="ARBA" id="ARBA00009665"/>
    </source>
</evidence>
<name>A0A6A6GV96_VIRVR</name>
<feature type="transmembrane region" description="Helical" evidence="7">
    <location>
        <begin position="555"/>
        <end position="575"/>
    </location>
</feature>
<evidence type="ECO:0000256" key="6">
    <source>
        <dbReference type="SAM" id="MobiDB-lite"/>
    </source>
</evidence>
<dbReference type="PROSITE" id="PS51382">
    <property type="entry name" value="SPX"/>
    <property type="match status" value="1"/>
</dbReference>
<dbReference type="EMBL" id="ML991870">
    <property type="protein sequence ID" value="KAF2229233.1"/>
    <property type="molecule type" value="Genomic_DNA"/>
</dbReference>
<feature type="region of interest" description="Disordered" evidence="6">
    <location>
        <begin position="196"/>
        <end position="239"/>
    </location>
</feature>
<evidence type="ECO:0000256" key="5">
    <source>
        <dbReference type="ARBA" id="ARBA00023136"/>
    </source>
</evidence>
<dbReference type="Pfam" id="PF03105">
    <property type="entry name" value="SPX"/>
    <property type="match status" value="1"/>
</dbReference>
<feature type="domain" description="EXS" evidence="8">
    <location>
        <begin position="570"/>
        <end position="764"/>
    </location>
</feature>
<feature type="domain" description="SPX" evidence="9">
    <location>
        <begin position="195"/>
        <end position="462"/>
    </location>
</feature>
<feature type="compositionally biased region" description="Basic residues" evidence="6">
    <location>
        <begin position="216"/>
        <end position="233"/>
    </location>
</feature>
<evidence type="ECO:0000256" key="3">
    <source>
        <dbReference type="ARBA" id="ARBA00022692"/>
    </source>
</evidence>
<dbReference type="GO" id="GO:0005886">
    <property type="term" value="C:plasma membrane"/>
    <property type="evidence" value="ECO:0007669"/>
    <property type="project" value="TreeGrafter"/>
</dbReference>
<evidence type="ECO:0000259" key="8">
    <source>
        <dbReference type="PROSITE" id="PS51380"/>
    </source>
</evidence>
<keyword evidence="4 7" id="KW-1133">Transmembrane helix</keyword>
<feature type="transmembrane region" description="Helical" evidence="7">
    <location>
        <begin position="516"/>
        <end position="535"/>
    </location>
</feature>
<reference evidence="10" key="1">
    <citation type="journal article" date="2020" name="Stud. Mycol.">
        <title>101 Dothideomycetes genomes: a test case for predicting lifestyles and emergence of pathogens.</title>
        <authorList>
            <person name="Haridas S."/>
            <person name="Albert R."/>
            <person name="Binder M."/>
            <person name="Bloem J."/>
            <person name="Labutti K."/>
            <person name="Salamov A."/>
            <person name="Andreopoulos B."/>
            <person name="Baker S."/>
            <person name="Barry K."/>
            <person name="Bills G."/>
            <person name="Bluhm B."/>
            <person name="Cannon C."/>
            <person name="Castanera R."/>
            <person name="Culley D."/>
            <person name="Daum C."/>
            <person name="Ezra D."/>
            <person name="Gonzalez J."/>
            <person name="Henrissat B."/>
            <person name="Kuo A."/>
            <person name="Liang C."/>
            <person name="Lipzen A."/>
            <person name="Lutzoni F."/>
            <person name="Magnuson J."/>
            <person name="Mondo S."/>
            <person name="Nolan M."/>
            <person name="Ohm R."/>
            <person name="Pangilinan J."/>
            <person name="Park H.-J."/>
            <person name="Ramirez L."/>
            <person name="Alfaro M."/>
            <person name="Sun H."/>
            <person name="Tritt A."/>
            <person name="Yoshinaga Y."/>
            <person name="Zwiers L.-H."/>
            <person name="Turgeon B."/>
            <person name="Goodwin S."/>
            <person name="Spatafora J."/>
            <person name="Crous P."/>
            <person name="Grigoriev I."/>
        </authorList>
    </citation>
    <scope>NUCLEOTIDE SEQUENCE</scope>
    <source>
        <strain evidence="10">Tuck. ex Michener</strain>
    </source>
</reference>
<feature type="region of interest" description="Disordered" evidence="6">
    <location>
        <begin position="48"/>
        <end position="113"/>
    </location>
</feature>
<dbReference type="OrthoDB" id="9970435at2759"/>
<dbReference type="CDD" id="cd14475">
    <property type="entry name" value="SPX_SYG1_like"/>
    <property type="match status" value="1"/>
</dbReference>
<evidence type="ECO:0000313" key="11">
    <source>
        <dbReference type="Proteomes" id="UP000800092"/>
    </source>
</evidence>
<dbReference type="AlphaFoldDB" id="A0A6A6GV96"/>
<feature type="compositionally biased region" description="Polar residues" evidence="6">
    <location>
        <begin position="787"/>
        <end position="808"/>
    </location>
</feature>
<feature type="transmembrane region" description="Helical" evidence="7">
    <location>
        <begin position="681"/>
        <end position="703"/>
    </location>
</feature>
<dbReference type="Proteomes" id="UP000800092">
    <property type="component" value="Unassembled WGS sequence"/>
</dbReference>
<evidence type="ECO:0000256" key="7">
    <source>
        <dbReference type="SAM" id="Phobius"/>
    </source>
</evidence>
<feature type="region of interest" description="Disordered" evidence="6">
    <location>
        <begin position="321"/>
        <end position="348"/>
    </location>
</feature>
<protein>
    <submittedName>
        <fullName evidence="10">EXS-domain-containing protein</fullName>
    </submittedName>
</protein>
<proteinExistence type="inferred from homology"/>
<dbReference type="GO" id="GO:0000822">
    <property type="term" value="F:inositol hexakisphosphate binding"/>
    <property type="evidence" value="ECO:0007669"/>
    <property type="project" value="TreeGrafter"/>
</dbReference>
<evidence type="ECO:0000256" key="4">
    <source>
        <dbReference type="ARBA" id="ARBA00022989"/>
    </source>
</evidence>
<dbReference type="PROSITE" id="PS51380">
    <property type="entry name" value="EXS"/>
    <property type="match status" value="1"/>
</dbReference>
<feature type="compositionally biased region" description="Polar residues" evidence="6">
    <location>
        <begin position="199"/>
        <end position="209"/>
    </location>
</feature>
<gene>
    <name evidence="10" type="ORF">EV356DRAFT_511641</name>
</gene>
<comment type="similarity">
    <text evidence="2">Belongs to the SYG1 (TC 2.A.94) family.</text>
</comment>
<accession>A0A6A6GV96</accession>